<reference evidence="2" key="1">
    <citation type="submission" date="2022-11" db="UniProtKB">
        <authorList>
            <consortium name="WormBaseParasite"/>
        </authorList>
    </citation>
    <scope>IDENTIFICATION</scope>
</reference>
<name>A0A914CEB8_9BILA</name>
<dbReference type="Proteomes" id="UP000887540">
    <property type="component" value="Unplaced"/>
</dbReference>
<proteinExistence type="predicted"/>
<sequence length="85" mass="10658">MFKDAAQDTQERKLRWAGHIARRQDNRWTTSTTFWWPYDLKRPLGRPPYRWRREMEQAIGPNWYNIARNREEYRRRLKDLHQING</sequence>
<protein>
    <submittedName>
        <fullName evidence="2">Uncharacterized protein</fullName>
    </submittedName>
</protein>
<dbReference type="AlphaFoldDB" id="A0A914CEB8"/>
<keyword evidence="1" id="KW-1185">Reference proteome</keyword>
<dbReference type="WBParaSite" id="ACRNAN_Path_957.g3684.t1">
    <property type="protein sequence ID" value="ACRNAN_Path_957.g3684.t1"/>
    <property type="gene ID" value="ACRNAN_Path_957.g3684"/>
</dbReference>
<evidence type="ECO:0000313" key="2">
    <source>
        <dbReference type="WBParaSite" id="ACRNAN_Path_957.g3684.t1"/>
    </source>
</evidence>
<accession>A0A914CEB8</accession>
<organism evidence="1 2">
    <name type="scientific">Acrobeloides nanus</name>
    <dbReference type="NCBI Taxonomy" id="290746"/>
    <lineage>
        <taxon>Eukaryota</taxon>
        <taxon>Metazoa</taxon>
        <taxon>Ecdysozoa</taxon>
        <taxon>Nematoda</taxon>
        <taxon>Chromadorea</taxon>
        <taxon>Rhabditida</taxon>
        <taxon>Tylenchina</taxon>
        <taxon>Cephalobomorpha</taxon>
        <taxon>Cephaloboidea</taxon>
        <taxon>Cephalobidae</taxon>
        <taxon>Acrobeloides</taxon>
    </lineage>
</organism>
<evidence type="ECO:0000313" key="1">
    <source>
        <dbReference type="Proteomes" id="UP000887540"/>
    </source>
</evidence>